<organism evidence="8 9">
    <name type="scientific">Candidatus Eubacterium faecipullorum</name>
    <dbReference type="NCBI Taxonomy" id="2838571"/>
    <lineage>
        <taxon>Bacteria</taxon>
        <taxon>Bacillati</taxon>
        <taxon>Bacillota</taxon>
        <taxon>Clostridia</taxon>
        <taxon>Eubacteriales</taxon>
        <taxon>Eubacteriaceae</taxon>
        <taxon>Eubacterium</taxon>
    </lineage>
</organism>
<evidence type="ECO:0000313" key="9">
    <source>
        <dbReference type="Proteomes" id="UP000824205"/>
    </source>
</evidence>
<dbReference type="Pfam" id="PF17827">
    <property type="entry name" value="PrmC_N"/>
    <property type="match status" value="1"/>
</dbReference>
<accession>A0A9D1RDG4</accession>
<comment type="caution">
    <text evidence="8">The sequence shown here is derived from an EMBL/GenBank/DDBJ whole genome shotgun (WGS) entry which is preliminary data.</text>
</comment>
<name>A0A9D1RDG4_9FIRM</name>
<dbReference type="InterPro" id="IPR007848">
    <property type="entry name" value="Small_mtfrase_dom"/>
</dbReference>
<dbReference type="CDD" id="cd02440">
    <property type="entry name" value="AdoMet_MTases"/>
    <property type="match status" value="1"/>
</dbReference>
<dbReference type="EC" id="2.1.1.297" evidence="1"/>
<dbReference type="Gene3D" id="3.40.50.150">
    <property type="entry name" value="Vaccinia Virus protein VP39"/>
    <property type="match status" value="1"/>
</dbReference>
<gene>
    <name evidence="8" type="primary">prmC</name>
    <name evidence="8" type="ORF">IAA48_06980</name>
</gene>
<dbReference type="InterPro" id="IPR019874">
    <property type="entry name" value="RF_methyltr_PrmC"/>
</dbReference>
<comment type="catalytic activity">
    <reaction evidence="5">
        <text>L-glutaminyl-[peptide chain release factor] + S-adenosyl-L-methionine = N(5)-methyl-L-glutaminyl-[peptide chain release factor] + S-adenosyl-L-homocysteine + H(+)</text>
        <dbReference type="Rhea" id="RHEA:42896"/>
        <dbReference type="Rhea" id="RHEA-COMP:10271"/>
        <dbReference type="Rhea" id="RHEA-COMP:10272"/>
        <dbReference type="ChEBI" id="CHEBI:15378"/>
        <dbReference type="ChEBI" id="CHEBI:30011"/>
        <dbReference type="ChEBI" id="CHEBI:57856"/>
        <dbReference type="ChEBI" id="CHEBI:59789"/>
        <dbReference type="ChEBI" id="CHEBI:61891"/>
        <dbReference type="EC" id="2.1.1.297"/>
    </reaction>
</comment>
<evidence type="ECO:0000256" key="2">
    <source>
        <dbReference type="ARBA" id="ARBA00022603"/>
    </source>
</evidence>
<dbReference type="PANTHER" id="PTHR18895">
    <property type="entry name" value="HEMK METHYLTRANSFERASE"/>
    <property type="match status" value="1"/>
</dbReference>
<dbReference type="GO" id="GO:0003676">
    <property type="term" value="F:nucleic acid binding"/>
    <property type="evidence" value="ECO:0007669"/>
    <property type="project" value="InterPro"/>
</dbReference>
<dbReference type="AlphaFoldDB" id="A0A9D1RDG4"/>
<dbReference type="Pfam" id="PF05175">
    <property type="entry name" value="MTS"/>
    <property type="match status" value="1"/>
</dbReference>
<dbReference type="InterPro" id="IPR029063">
    <property type="entry name" value="SAM-dependent_MTases_sf"/>
</dbReference>
<dbReference type="Proteomes" id="UP000824205">
    <property type="component" value="Unassembled WGS sequence"/>
</dbReference>
<feature type="domain" description="Methyltransferase small" evidence="6">
    <location>
        <begin position="100"/>
        <end position="193"/>
    </location>
</feature>
<proteinExistence type="predicted"/>
<evidence type="ECO:0000256" key="3">
    <source>
        <dbReference type="ARBA" id="ARBA00022679"/>
    </source>
</evidence>
<dbReference type="Gene3D" id="1.10.8.10">
    <property type="entry name" value="DNA helicase RuvA subunit, C-terminal domain"/>
    <property type="match status" value="1"/>
</dbReference>
<keyword evidence="3 8" id="KW-0808">Transferase</keyword>
<dbReference type="GO" id="GO:0102559">
    <property type="term" value="F:peptide chain release factor N(5)-glutamine methyltransferase activity"/>
    <property type="evidence" value="ECO:0007669"/>
    <property type="project" value="UniProtKB-EC"/>
</dbReference>
<dbReference type="InterPro" id="IPR002052">
    <property type="entry name" value="DNA_methylase_N6_adenine_CS"/>
</dbReference>
<dbReference type="InterPro" id="IPR040758">
    <property type="entry name" value="PrmC_N"/>
</dbReference>
<evidence type="ECO:0000256" key="1">
    <source>
        <dbReference type="ARBA" id="ARBA00012771"/>
    </source>
</evidence>
<dbReference type="SUPFAM" id="SSF53335">
    <property type="entry name" value="S-adenosyl-L-methionine-dependent methyltransferases"/>
    <property type="match status" value="1"/>
</dbReference>
<dbReference type="InterPro" id="IPR050320">
    <property type="entry name" value="N5-glutamine_MTase"/>
</dbReference>
<evidence type="ECO:0000259" key="6">
    <source>
        <dbReference type="Pfam" id="PF05175"/>
    </source>
</evidence>
<reference evidence="8" key="1">
    <citation type="journal article" date="2021" name="PeerJ">
        <title>Extensive microbial diversity within the chicken gut microbiome revealed by metagenomics and culture.</title>
        <authorList>
            <person name="Gilroy R."/>
            <person name="Ravi A."/>
            <person name="Getino M."/>
            <person name="Pursley I."/>
            <person name="Horton D.L."/>
            <person name="Alikhan N.F."/>
            <person name="Baker D."/>
            <person name="Gharbi K."/>
            <person name="Hall N."/>
            <person name="Watson M."/>
            <person name="Adriaenssens E.M."/>
            <person name="Foster-Nyarko E."/>
            <person name="Jarju S."/>
            <person name="Secka A."/>
            <person name="Antonio M."/>
            <person name="Oren A."/>
            <person name="Chaudhuri R.R."/>
            <person name="La Ragione R."/>
            <person name="Hildebrand F."/>
            <person name="Pallen M.J."/>
        </authorList>
    </citation>
    <scope>NUCLEOTIDE SEQUENCE</scope>
    <source>
        <strain evidence="8">421</strain>
    </source>
</reference>
<dbReference type="EMBL" id="DXGE01000031">
    <property type="protein sequence ID" value="HIW86226.1"/>
    <property type="molecule type" value="Genomic_DNA"/>
</dbReference>
<feature type="domain" description="Release factor glutamine methyltransferase N-terminal" evidence="7">
    <location>
        <begin position="6"/>
        <end position="72"/>
    </location>
</feature>
<dbReference type="PROSITE" id="PS00092">
    <property type="entry name" value="N6_MTASE"/>
    <property type="match status" value="1"/>
</dbReference>
<dbReference type="GO" id="GO:0032259">
    <property type="term" value="P:methylation"/>
    <property type="evidence" value="ECO:0007669"/>
    <property type="project" value="UniProtKB-KW"/>
</dbReference>
<keyword evidence="4" id="KW-0949">S-adenosyl-L-methionine</keyword>
<evidence type="ECO:0000256" key="5">
    <source>
        <dbReference type="ARBA" id="ARBA00048391"/>
    </source>
</evidence>
<dbReference type="NCBIfam" id="TIGR03534">
    <property type="entry name" value="RF_mod_PrmC"/>
    <property type="match status" value="1"/>
</dbReference>
<dbReference type="NCBIfam" id="TIGR00536">
    <property type="entry name" value="hemK_fam"/>
    <property type="match status" value="1"/>
</dbReference>
<protein>
    <recommendedName>
        <fullName evidence="1">peptide chain release factor N(5)-glutamine methyltransferase</fullName>
        <ecNumber evidence="1">2.1.1.297</ecNumber>
    </recommendedName>
</protein>
<dbReference type="InterPro" id="IPR004556">
    <property type="entry name" value="HemK-like"/>
</dbReference>
<dbReference type="PANTHER" id="PTHR18895:SF74">
    <property type="entry name" value="MTRF1L RELEASE FACTOR GLUTAMINE METHYLTRANSFERASE"/>
    <property type="match status" value="1"/>
</dbReference>
<sequence length="277" mass="30690">MTLKDAFNYCVYFLSANGVDEAEFKALCIVCSIAGIKNSEYEAHREDTVMLKPVADALWRLKSGEPLQYVLGKWDFYESEFSVGKGVLIPRPETEELTQLAVERAKALPSPLVYDLCAGSGCIGISIAKAVPAAKVCCVEKSADAMPYLLKNSEGVNNVHPVLGDVFSVSAFNITENSIDILVSNPPYIRSDDIKSLQREVQYEPKEALDGGTDGLDFYRCIINEWKAFLKPEGWLLFEIGEDQGAAVSSLLEEYGYKNITVKRDMYGNERIATARK</sequence>
<keyword evidence="2 8" id="KW-0489">Methyltransferase</keyword>
<evidence type="ECO:0000313" key="8">
    <source>
        <dbReference type="EMBL" id="HIW86226.1"/>
    </source>
</evidence>
<evidence type="ECO:0000259" key="7">
    <source>
        <dbReference type="Pfam" id="PF17827"/>
    </source>
</evidence>
<evidence type="ECO:0000256" key="4">
    <source>
        <dbReference type="ARBA" id="ARBA00022691"/>
    </source>
</evidence>
<reference evidence="8" key="2">
    <citation type="submission" date="2021-04" db="EMBL/GenBank/DDBJ databases">
        <authorList>
            <person name="Gilroy R."/>
        </authorList>
    </citation>
    <scope>NUCLEOTIDE SEQUENCE</scope>
    <source>
        <strain evidence="8">421</strain>
    </source>
</reference>